<dbReference type="EMBL" id="VSRR010000097">
    <property type="protein sequence ID" value="MPC10037.1"/>
    <property type="molecule type" value="Genomic_DNA"/>
</dbReference>
<protein>
    <submittedName>
        <fullName evidence="1">Uncharacterized protein</fullName>
    </submittedName>
</protein>
<accession>A0A5B7CKC5</accession>
<gene>
    <name evidence="1" type="ORF">E2C01_002662</name>
</gene>
<reference evidence="1 2" key="1">
    <citation type="submission" date="2019-05" db="EMBL/GenBank/DDBJ databases">
        <title>Another draft genome of Portunus trituberculatus and its Hox gene families provides insights of decapod evolution.</title>
        <authorList>
            <person name="Jeong J.-H."/>
            <person name="Song I."/>
            <person name="Kim S."/>
            <person name="Choi T."/>
            <person name="Kim D."/>
            <person name="Ryu S."/>
            <person name="Kim W."/>
        </authorList>
    </citation>
    <scope>NUCLEOTIDE SEQUENCE [LARGE SCALE GENOMIC DNA]</scope>
    <source>
        <tissue evidence="1">Muscle</tissue>
    </source>
</reference>
<evidence type="ECO:0000313" key="2">
    <source>
        <dbReference type="Proteomes" id="UP000324222"/>
    </source>
</evidence>
<dbReference type="Proteomes" id="UP000324222">
    <property type="component" value="Unassembled WGS sequence"/>
</dbReference>
<evidence type="ECO:0000313" key="1">
    <source>
        <dbReference type="EMBL" id="MPC10037.1"/>
    </source>
</evidence>
<keyword evidence="2" id="KW-1185">Reference proteome</keyword>
<sequence length="100" mass="11170">MAGGCRSRWKGQVRSARVRVAACYDVVFGCAQVLARVPRRNECLGWGVDVHAYVASCIHMCPLHLLRQCRLKEVFGMYTSRLTMHLTASEYLHPSLSSSG</sequence>
<name>A0A5B7CKC5_PORTR</name>
<comment type="caution">
    <text evidence="1">The sequence shown here is derived from an EMBL/GenBank/DDBJ whole genome shotgun (WGS) entry which is preliminary data.</text>
</comment>
<organism evidence="1 2">
    <name type="scientific">Portunus trituberculatus</name>
    <name type="common">Swimming crab</name>
    <name type="synonym">Neptunus trituberculatus</name>
    <dbReference type="NCBI Taxonomy" id="210409"/>
    <lineage>
        <taxon>Eukaryota</taxon>
        <taxon>Metazoa</taxon>
        <taxon>Ecdysozoa</taxon>
        <taxon>Arthropoda</taxon>
        <taxon>Crustacea</taxon>
        <taxon>Multicrustacea</taxon>
        <taxon>Malacostraca</taxon>
        <taxon>Eumalacostraca</taxon>
        <taxon>Eucarida</taxon>
        <taxon>Decapoda</taxon>
        <taxon>Pleocyemata</taxon>
        <taxon>Brachyura</taxon>
        <taxon>Eubrachyura</taxon>
        <taxon>Portunoidea</taxon>
        <taxon>Portunidae</taxon>
        <taxon>Portuninae</taxon>
        <taxon>Portunus</taxon>
    </lineage>
</organism>
<proteinExistence type="predicted"/>
<dbReference type="AlphaFoldDB" id="A0A5B7CKC5"/>